<accession>A0A154V0U1</accession>
<dbReference type="PIRSF" id="PIRSF001259">
    <property type="entry name" value="RibA"/>
    <property type="match status" value="1"/>
</dbReference>
<dbReference type="Gene3D" id="3.40.50.10990">
    <property type="entry name" value="GTP cyclohydrolase II"/>
    <property type="match status" value="1"/>
</dbReference>
<dbReference type="InterPro" id="IPR036144">
    <property type="entry name" value="RibA-like_sf"/>
</dbReference>
<dbReference type="HAMAP" id="MF_00179">
    <property type="entry name" value="RibA"/>
    <property type="match status" value="1"/>
</dbReference>
<feature type="binding site" evidence="14">
    <location>
        <position position="270"/>
    </location>
    <ligand>
        <name>Zn(2+)</name>
        <dbReference type="ChEBI" id="CHEBI:29105"/>
        <note>catalytic</note>
    </ligand>
</feature>
<comment type="function">
    <text evidence="12 14">Catalyzes the conversion of GTP to 2,5-diamino-6-ribosylamino-4(3H)-pyrimidinone 5'-phosphate (DARP), formate and pyrophosphate.</text>
</comment>
<dbReference type="PANTHER" id="PTHR21327:SF18">
    <property type="entry name" value="3,4-DIHYDROXY-2-BUTANONE 4-PHOSPHATE SYNTHASE"/>
    <property type="match status" value="1"/>
</dbReference>
<dbReference type="EMBL" id="LQXA01000033">
    <property type="protein sequence ID" value="KZC94995.1"/>
    <property type="molecule type" value="Genomic_DNA"/>
</dbReference>
<dbReference type="AlphaFoldDB" id="A0A154V0U1"/>
<dbReference type="Pfam" id="PF00925">
    <property type="entry name" value="GTP_cyclohydro2"/>
    <property type="match status" value="1"/>
</dbReference>
<evidence type="ECO:0000256" key="1">
    <source>
        <dbReference type="ARBA" id="ARBA00000141"/>
    </source>
</evidence>
<comment type="function">
    <text evidence="2">Catalyzes the conversion of D-ribulose 5-phosphate to formate and 3,4-dihydroxy-2-butanone 4-phosphate.</text>
</comment>
<comment type="caution">
    <text evidence="17">The sequence shown here is derived from an EMBL/GenBank/DDBJ whole genome shotgun (WGS) entry which is preliminary data.</text>
</comment>
<comment type="similarity">
    <text evidence="5">In the N-terminal section; belongs to the DHBP synthase family.</text>
</comment>
<comment type="pathway">
    <text evidence="3 14">Cofactor biosynthesis; riboflavin biosynthesis; 5-amino-6-(D-ribitylamino)uracil from GTP: step 1/4.</text>
</comment>
<evidence type="ECO:0000256" key="12">
    <source>
        <dbReference type="ARBA" id="ARBA00043932"/>
    </source>
</evidence>
<dbReference type="PANTHER" id="PTHR21327">
    <property type="entry name" value="GTP CYCLOHYDROLASE II-RELATED"/>
    <property type="match status" value="1"/>
</dbReference>
<comment type="similarity">
    <text evidence="14">Belongs to the GTP cyclohydrolase II family.</text>
</comment>
<dbReference type="SUPFAM" id="SSF55821">
    <property type="entry name" value="YrdC/RibB"/>
    <property type="match status" value="1"/>
</dbReference>
<evidence type="ECO:0000256" key="4">
    <source>
        <dbReference type="ARBA" id="ARBA00004904"/>
    </source>
</evidence>
<comment type="cofactor">
    <cofactor evidence="14">
        <name>Zn(2+)</name>
        <dbReference type="ChEBI" id="CHEBI:29105"/>
    </cofactor>
    <text evidence="14">Binds 1 zinc ion per subunit.</text>
</comment>
<dbReference type="Pfam" id="PF00926">
    <property type="entry name" value="DHBP_synthase"/>
    <property type="match status" value="1"/>
</dbReference>
<evidence type="ECO:0000259" key="16">
    <source>
        <dbReference type="Pfam" id="PF00925"/>
    </source>
</evidence>
<dbReference type="GO" id="GO:0008270">
    <property type="term" value="F:zinc ion binding"/>
    <property type="evidence" value="ECO:0007669"/>
    <property type="project" value="UniProtKB-UniRule"/>
</dbReference>
<comment type="catalytic activity">
    <reaction evidence="13 14">
        <text>GTP + 4 H2O = 2,5-diamino-6-hydroxy-4-(5-phosphoribosylamino)-pyrimidine + formate + 2 phosphate + 3 H(+)</text>
        <dbReference type="Rhea" id="RHEA:23704"/>
        <dbReference type="ChEBI" id="CHEBI:15377"/>
        <dbReference type="ChEBI" id="CHEBI:15378"/>
        <dbReference type="ChEBI" id="CHEBI:15740"/>
        <dbReference type="ChEBI" id="CHEBI:37565"/>
        <dbReference type="ChEBI" id="CHEBI:43474"/>
        <dbReference type="ChEBI" id="CHEBI:58614"/>
        <dbReference type="EC" id="3.5.4.25"/>
    </reaction>
</comment>
<evidence type="ECO:0000256" key="9">
    <source>
        <dbReference type="ARBA" id="ARBA00022801"/>
    </source>
</evidence>
<evidence type="ECO:0000256" key="2">
    <source>
        <dbReference type="ARBA" id="ARBA00002284"/>
    </source>
</evidence>
<dbReference type="GO" id="GO:0009231">
    <property type="term" value="P:riboflavin biosynthetic process"/>
    <property type="evidence" value="ECO:0007669"/>
    <property type="project" value="UniProtKB-UniRule"/>
</dbReference>
<feature type="binding site" evidence="14">
    <location>
        <position position="330"/>
    </location>
    <ligand>
        <name>GTP</name>
        <dbReference type="ChEBI" id="CHEBI:37565"/>
    </ligand>
</feature>
<feature type="domain" description="GTP cyclohydrolase II" evidence="16">
    <location>
        <begin position="224"/>
        <end position="386"/>
    </location>
</feature>
<dbReference type="NCBIfam" id="TIGR00506">
    <property type="entry name" value="ribB"/>
    <property type="match status" value="1"/>
</dbReference>
<keyword evidence="9 14" id="KW-0378">Hydrolase</keyword>
<feature type="binding site" evidence="14">
    <location>
        <begin position="265"/>
        <end position="269"/>
    </location>
    <ligand>
        <name>GTP</name>
        <dbReference type="ChEBI" id="CHEBI:37565"/>
    </ligand>
</feature>
<dbReference type="EC" id="3.5.4.25" evidence="14"/>
<evidence type="ECO:0000313" key="17">
    <source>
        <dbReference type="EMBL" id="KZC94995.1"/>
    </source>
</evidence>
<evidence type="ECO:0000256" key="8">
    <source>
        <dbReference type="ARBA" id="ARBA00022741"/>
    </source>
</evidence>
<evidence type="ECO:0000313" key="18">
    <source>
        <dbReference type="Proteomes" id="UP000076218"/>
    </source>
</evidence>
<dbReference type="FunFam" id="3.40.50.10990:FF:000001">
    <property type="entry name" value="Riboflavin biosynthesis protein RibBA"/>
    <property type="match status" value="1"/>
</dbReference>
<dbReference type="NCBIfam" id="TIGR00505">
    <property type="entry name" value="ribA"/>
    <property type="match status" value="1"/>
</dbReference>
<feature type="region of interest" description="Disordered" evidence="15">
    <location>
        <begin position="422"/>
        <end position="455"/>
    </location>
</feature>
<dbReference type="NCBIfam" id="NF001591">
    <property type="entry name" value="PRK00393.1"/>
    <property type="match status" value="1"/>
</dbReference>
<comment type="pathway">
    <text evidence="4">Cofactor biosynthesis; riboflavin biosynthesis; 2-hydroxy-3-oxobutyl phosphate from D-ribulose 5-phosphate: step 1/1.</text>
</comment>
<feature type="binding site" evidence="14">
    <location>
        <position position="365"/>
    </location>
    <ligand>
        <name>GTP</name>
        <dbReference type="ChEBI" id="CHEBI:37565"/>
    </ligand>
</feature>
<evidence type="ECO:0000256" key="13">
    <source>
        <dbReference type="ARBA" id="ARBA00049295"/>
    </source>
</evidence>
<gene>
    <name evidence="14" type="primary">ribA</name>
    <name evidence="17" type="ORF">AWH51_10415</name>
</gene>
<dbReference type="InterPro" id="IPR032677">
    <property type="entry name" value="GTP_cyclohydro_II"/>
</dbReference>
<feature type="active site" description="Proton acceptor" evidence="14">
    <location>
        <position position="342"/>
    </location>
</feature>
<keyword evidence="11 14" id="KW-0342">GTP-binding</keyword>
<protein>
    <recommendedName>
        <fullName evidence="14">GTP cyclohydrolase-2</fullName>
        <ecNumber evidence="14">3.5.4.25</ecNumber>
    </recommendedName>
    <alternativeName>
        <fullName evidence="14">GTP cyclohydrolase II</fullName>
    </alternativeName>
</protein>
<organism evidence="17 18">
    <name type="scientific">Clavibacter tessellarius</name>
    <dbReference type="NCBI Taxonomy" id="31965"/>
    <lineage>
        <taxon>Bacteria</taxon>
        <taxon>Bacillati</taxon>
        <taxon>Actinomycetota</taxon>
        <taxon>Actinomycetes</taxon>
        <taxon>Micrococcales</taxon>
        <taxon>Microbacteriaceae</taxon>
        <taxon>Clavibacter</taxon>
    </lineage>
</organism>
<keyword evidence="10 14" id="KW-0862">Zinc</keyword>
<feature type="compositionally biased region" description="Low complexity" evidence="15">
    <location>
        <begin position="426"/>
        <end position="449"/>
    </location>
</feature>
<feature type="active site" description="Nucleophile" evidence="14">
    <location>
        <position position="344"/>
    </location>
</feature>
<sequence length="455" mass="48523">MSLASIPAALQELRAGRPVIVVDDEGRENEGDVLLAAESASPEWVAWLVKHSSGFICAPMTNEIADRLELPLMVADNRDPRGTAYTVSVDAADRLSTGISASDRAHTLRVLADLDSVPTSLHRPGHILPLRAVDGGVRERDGHTEAAVDLLTLAGLTPVGAISEIVQDDGEMMRLPGLLALGEREGVLVVTIEALVAHLEEFHCDRPLEPAVEIPEASRVIFEVETTVPTTHGTFRLRAYRDRTTGADHVAVVSGDPTAHGTLVRVHSECLTGEALGSLKCECGPQLDAALDEIARTGGIVVYLRGHEGRGIGLVNKLRAYRLQEDGLDTLDANVALGLPADARDYGAASAILQDMGIEDVRLLTNNPEKVRQLEAHGVRVTERVPLVVGVNDVNAGYLETKRERMGHRMVLDTDMHIGPDAYPDAEAPAGLTTTTAAPAATTTPATTTPEEETA</sequence>
<evidence type="ECO:0000256" key="10">
    <source>
        <dbReference type="ARBA" id="ARBA00022833"/>
    </source>
</evidence>
<keyword evidence="8 14" id="KW-0547">Nucleotide-binding</keyword>
<name>A0A154V0U1_9MICO</name>
<evidence type="ECO:0000256" key="14">
    <source>
        <dbReference type="HAMAP-Rule" id="MF_00179"/>
    </source>
</evidence>
<dbReference type="OrthoDB" id="9793111at2"/>
<dbReference type="GO" id="GO:0008686">
    <property type="term" value="F:3,4-dihydroxy-2-butanone-4-phosphate synthase activity"/>
    <property type="evidence" value="ECO:0007669"/>
    <property type="project" value="UniProtKB-EC"/>
</dbReference>
<feature type="binding site" evidence="14">
    <location>
        <position position="370"/>
    </location>
    <ligand>
        <name>GTP</name>
        <dbReference type="ChEBI" id="CHEBI:37565"/>
    </ligand>
</feature>
<dbReference type="GO" id="GO:0003935">
    <property type="term" value="F:GTP cyclohydrolase II activity"/>
    <property type="evidence" value="ECO:0007669"/>
    <property type="project" value="UniProtKB-UniRule"/>
</dbReference>
<dbReference type="CDD" id="cd00641">
    <property type="entry name" value="GTP_cyclohydro2"/>
    <property type="match status" value="1"/>
</dbReference>
<dbReference type="InterPro" id="IPR000422">
    <property type="entry name" value="DHBP_synthase_RibB"/>
</dbReference>
<keyword evidence="7 14" id="KW-0479">Metal-binding</keyword>
<evidence type="ECO:0000256" key="15">
    <source>
        <dbReference type="SAM" id="MobiDB-lite"/>
    </source>
</evidence>
<dbReference type="STRING" id="31965.AWH51_10415"/>
<keyword evidence="6 14" id="KW-0686">Riboflavin biosynthesis</keyword>
<evidence type="ECO:0000256" key="7">
    <source>
        <dbReference type="ARBA" id="ARBA00022723"/>
    </source>
</evidence>
<dbReference type="Proteomes" id="UP000076218">
    <property type="component" value="Unassembled WGS sequence"/>
</dbReference>
<dbReference type="SUPFAM" id="SSF142695">
    <property type="entry name" value="RibA-like"/>
    <property type="match status" value="1"/>
</dbReference>
<reference evidence="17 18" key="1">
    <citation type="submission" date="2016-01" db="EMBL/GenBank/DDBJ databases">
        <title>Draft genome sequence of Clavibacter michiganensis subsp. tessellarius DOAB 609.</title>
        <authorList>
            <person name="Tambong J.T."/>
        </authorList>
    </citation>
    <scope>NUCLEOTIDE SEQUENCE [LARGE SCALE GENOMIC DNA]</scope>
    <source>
        <strain evidence="17 18">DOAB 609</strain>
    </source>
</reference>
<dbReference type="GO" id="GO:0005829">
    <property type="term" value="C:cytosol"/>
    <property type="evidence" value="ECO:0007669"/>
    <property type="project" value="TreeGrafter"/>
</dbReference>
<feature type="binding site" evidence="14">
    <location>
        <position position="281"/>
    </location>
    <ligand>
        <name>Zn(2+)</name>
        <dbReference type="ChEBI" id="CHEBI:29105"/>
        <note>catalytic</note>
    </ligand>
</feature>
<feature type="binding site" evidence="14">
    <location>
        <position position="283"/>
    </location>
    <ligand>
        <name>Zn(2+)</name>
        <dbReference type="ChEBI" id="CHEBI:29105"/>
        <note>catalytic</note>
    </ligand>
</feature>
<comment type="catalytic activity">
    <reaction evidence="1">
        <text>D-ribulose 5-phosphate = (2S)-2-hydroxy-3-oxobutyl phosphate + formate + H(+)</text>
        <dbReference type="Rhea" id="RHEA:18457"/>
        <dbReference type="ChEBI" id="CHEBI:15378"/>
        <dbReference type="ChEBI" id="CHEBI:15740"/>
        <dbReference type="ChEBI" id="CHEBI:58121"/>
        <dbReference type="ChEBI" id="CHEBI:58830"/>
        <dbReference type="EC" id="4.1.99.12"/>
    </reaction>
</comment>
<dbReference type="UniPathway" id="UPA00275">
    <property type="reaction ID" value="UER00399"/>
</dbReference>
<feature type="binding site" evidence="14">
    <location>
        <begin position="308"/>
        <end position="310"/>
    </location>
    <ligand>
        <name>GTP</name>
        <dbReference type="ChEBI" id="CHEBI:37565"/>
    </ligand>
</feature>
<dbReference type="InterPro" id="IPR000926">
    <property type="entry name" value="RibA"/>
</dbReference>
<dbReference type="RefSeq" id="WP_063071664.1">
    <property type="nucleotide sequence ID" value="NZ_LQXA01000033.1"/>
</dbReference>
<dbReference type="GO" id="GO:0005525">
    <property type="term" value="F:GTP binding"/>
    <property type="evidence" value="ECO:0007669"/>
    <property type="project" value="UniProtKB-KW"/>
</dbReference>
<dbReference type="Gene3D" id="3.90.870.10">
    <property type="entry name" value="DHBP synthase"/>
    <property type="match status" value="1"/>
</dbReference>
<evidence type="ECO:0000256" key="3">
    <source>
        <dbReference type="ARBA" id="ARBA00004853"/>
    </source>
</evidence>
<feature type="binding site" evidence="14">
    <location>
        <position position="286"/>
    </location>
    <ligand>
        <name>GTP</name>
        <dbReference type="ChEBI" id="CHEBI:37565"/>
    </ligand>
</feature>
<dbReference type="InterPro" id="IPR017945">
    <property type="entry name" value="DHBP_synth_RibB-like_a/b_dom"/>
</dbReference>
<proteinExistence type="inferred from homology"/>
<evidence type="ECO:0000256" key="6">
    <source>
        <dbReference type="ARBA" id="ARBA00022619"/>
    </source>
</evidence>
<evidence type="ECO:0000256" key="11">
    <source>
        <dbReference type="ARBA" id="ARBA00023134"/>
    </source>
</evidence>
<evidence type="ECO:0000256" key="5">
    <source>
        <dbReference type="ARBA" id="ARBA00005520"/>
    </source>
</evidence>